<evidence type="ECO:0008006" key="3">
    <source>
        <dbReference type="Google" id="ProtNLM"/>
    </source>
</evidence>
<reference evidence="1" key="1">
    <citation type="submission" date="2022-06" db="EMBL/GenBank/DDBJ databases">
        <title>Antifungal cultures and metabolites of lactic acid bacteria for use in dairy fermentations.</title>
        <authorList>
            <person name="Zhao Z."/>
            <person name="Gaenzle M."/>
        </authorList>
    </citation>
    <scope>NUCLEOTIDE SEQUENCE</scope>
    <source>
        <strain evidence="1">FUA3126</strain>
    </source>
</reference>
<keyword evidence="2" id="KW-1185">Reference proteome</keyword>
<dbReference type="Proteomes" id="UP001152867">
    <property type="component" value="Unassembled WGS sequence"/>
</dbReference>
<organism evidence="1 2">
    <name type="scientific">Furfurilactobacillus milii</name>
    <dbReference type="NCBI Taxonomy" id="2888272"/>
    <lineage>
        <taxon>Bacteria</taxon>
        <taxon>Bacillati</taxon>
        <taxon>Bacillota</taxon>
        <taxon>Bacilli</taxon>
        <taxon>Lactobacillales</taxon>
        <taxon>Lactobacillaceae</taxon>
        <taxon>Furfurilactobacillus</taxon>
    </lineage>
</organism>
<name>A0ABT6DF79_9LACO</name>
<evidence type="ECO:0000313" key="1">
    <source>
        <dbReference type="EMBL" id="MDF9914799.1"/>
    </source>
</evidence>
<proteinExistence type="predicted"/>
<dbReference type="EMBL" id="JANDJP010000019">
    <property type="protein sequence ID" value="MDF9914799.1"/>
    <property type="molecule type" value="Genomic_DNA"/>
</dbReference>
<gene>
    <name evidence="1" type="ORF">NNA32_11165</name>
</gene>
<protein>
    <recommendedName>
        <fullName evidence="3">Heavy metal-binding domain-containing protein</fullName>
    </recommendedName>
</protein>
<evidence type="ECO:0000313" key="2">
    <source>
        <dbReference type="Proteomes" id="UP001152867"/>
    </source>
</evidence>
<comment type="caution">
    <text evidence="1">The sequence shown here is derived from an EMBL/GenBank/DDBJ whole genome shotgun (WGS) entry which is preliminary data.</text>
</comment>
<accession>A0ABT6DF79</accession>
<sequence length="92" mass="9887">MMMPLFGKSDNKPKLIETVGPVPEGYHSESILISEEITASGIGAQLKVLKDLQSKCRERNLDGFANLKFTAAGAETGAKITVFGYADGIKQN</sequence>
<dbReference type="RefSeq" id="WP_178942774.1">
    <property type="nucleotide sequence ID" value="NZ_JAIWJG010000019.1"/>
</dbReference>